<accession>A0A399M0X1</accession>
<dbReference type="AlphaFoldDB" id="A0A399M0X1"/>
<dbReference type="Proteomes" id="UP000265875">
    <property type="component" value="Unassembled WGS sequence"/>
</dbReference>
<dbReference type="EMBL" id="QWLL01000050">
    <property type="protein sequence ID" value="RII75411.1"/>
    <property type="molecule type" value="Genomic_DNA"/>
</dbReference>
<comment type="caution">
    <text evidence="1">The sequence shown here is derived from an EMBL/GenBank/DDBJ whole genome shotgun (WGS) entry which is preliminary data.</text>
</comment>
<protein>
    <recommendedName>
        <fullName evidence="3">Acyl-CoA dehydrogenase</fullName>
    </recommendedName>
</protein>
<reference evidence="1 2" key="1">
    <citation type="submission" date="2018-08" db="EMBL/GenBank/DDBJ databases">
        <title>Draft genome sequence of the cyanotroph, Pseudomonas monteilii BCN3.</title>
        <authorList>
            <person name="Jones L.B."/>
            <person name="Kunz D.A."/>
        </authorList>
    </citation>
    <scope>NUCLEOTIDE SEQUENCE [LARGE SCALE GENOMIC DNA]</scope>
    <source>
        <strain evidence="1 2">BCN3</strain>
    </source>
</reference>
<evidence type="ECO:0000313" key="1">
    <source>
        <dbReference type="EMBL" id="RII75411.1"/>
    </source>
</evidence>
<evidence type="ECO:0008006" key="3">
    <source>
        <dbReference type="Google" id="ProtNLM"/>
    </source>
</evidence>
<proteinExistence type="predicted"/>
<organism evidence="1 2">
    <name type="scientific">Pseudomonas monteilii</name>
    <dbReference type="NCBI Taxonomy" id="76759"/>
    <lineage>
        <taxon>Bacteria</taxon>
        <taxon>Pseudomonadati</taxon>
        <taxon>Pseudomonadota</taxon>
        <taxon>Gammaproteobacteria</taxon>
        <taxon>Pseudomonadales</taxon>
        <taxon>Pseudomonadaceae</taxon>
        <taxon>Pseudomonas</taxon>
    </lineage>
</organism>
<dbReference type="RefSeq" id="WP_119371110.1">
    <property type="nucleotide sequence ID" value="NZ_QWLL01000050.1"/>
</dbReference>
<evidence type="ECO:0000313" key="2">
    <source>
        <dbReference type="Proteomes" id="UP000265875"/>
    </source>
</evidence>
<gene>
    <name evidence="1" type="ORF">D0894_20515</name>
</gene>
<name>A0A399M0X1_9PSED</name>
<sequence>MSNTHSHGRNDLAYARQVEAALLEFLRDRNTRHETLVIATVGEVRIAIDAADALLERADDSQASAIAFRLAAAEGARLAGEAYFELAGRSLVRPEVSGGEPVLATQRRLLGDHYLNGAALADGLE</sequence>